<name>A0AC34FXI9_9BILA</name>
<organism evidence="1 2">
    <name type="scientific">Panagrolaimus sp. ES5</name>
    <dbReference type="NCBI Taxonomy" id="591445"/>
    <lineage>
        <taxon>Eukaryota</taxon>
        <taxon>Metazoa</taxon>
        <taxon>Ecdysozoa</taxon>
        <taxon>Nematoda</taxon>
        <taxon>Chromadorea</taxon>
        <taxon>Rhabditida</taxon>
        <taxon>Tylenchina</taxon>
        <taxon>Panagrolaimomorpha</taxon>
        <taxon>Panagrolaimoidea</taxon>
        <taxon>Panagrolaimidae</taxon>
        <taxon>Panagrolaimus</taxon>
    </lineage>
</organism>
<sequence>MKSLVTVRYKNYSTNDSLDAGEALWLAHFFPEYNYSKELKNQAAYAVESIMSFTSLIPGVFKNDYLSYET</sequence>
<evidence type="ECO:0000313" key="1">
    <source>
        <dbReference type="Proteomes" id="UP000887579"/>
    </source>
</evidence>
<protein>
    <submittedName>
        <fullName evidence="2">Uncharacterized protein</fullName>
    </submittedName>
</protein>
<dbReference type="WBParaSite" id="ES5_v2.g22160.t1">
    <property type="protein sequence ID" value="ES5_v2.g22160.t1"/>
    <property type="gene ID" value="ES5_v2.g22160"/>
</dbReference>
<accession>A0AC34FXI9</accession>
<evidence type="ECO:0000313" key="2">
    <source>
        <dbReference type="WBParaSite" id="ES5_v2.g22160.t1"/>
    </source>
</evidence>
<proteinExistence type="predicted"/>
<dbReference type="Proteomes" id="UP000887579">
    <property type="component" value="Unplaced"/>
</dbReference>
<reference evidence="2" key="1">
    <citation type="submission" date="2022-11" db="UniProtKB">
        <authorList>
            <consortium name="WormBaseParasite"/>
        </authorList>
    </citation>
    <scope>IDENTIFICATION</scope>
</reference>